<evidence type="ECO:0000256" key="3">
    <source>
        <dbReference type="ARBA" id="ARBA00022759"/>
    </source>
</evidence>
<evidence type="ECO:0000256" key="7">
    <source>
        <dbReference type="ARBA" id="ARBA00022918"/>
    </source>
</evidence>
<dbReference type="GO" id="GO:0015074">
    <property type="term" value="P:DNA integration"/>
    <property type="evidence" value="ECO:0007669"/>
    <property type="project" value="UniProtKB-KW"/>
</dbReference>
<dbReference type="Pfam" id="PF25597">
    <property type="entry name" value="SH3_retrovirus"/>
    <property type="match status" value="1"/>
</dbReference>
<keyword evidence="3" id="KW-0255">Endonuclease</keyword>
<keyword evidence="1" id="KW-0540">Nuclease</keyword>
<evidence type="ECO:0000256" key="1">
    <source>
        <dbReference type="ARBA" id="ARBA00022722"/>
    </source>
</evidence>
<dbReference type="InterPro" id="IPR039537">
    <property type="entry name" value="Retrotran_Ty1/copia-like"/>
</dbReference>
<dbReference type="InterPro" id="IPR036397">
    <property type="entry name" value="RNaseH_sf"/>
</dbReference>
<evidence type="ECO:0000256" key="4">
    <source>
        <dbReference type="ARBA" id="ARBA00022801"/>
    </source>
</evidence>
<dbReference type="GO" id="GO:0006310">
    <property type="term" value="P:DNA recombination"/>
    <property type="evidence" value="ECO:0007669"/>
    <property type="project" value="UniProtKB-KW"/>
</dbReference>
<gene>
    <name evidence="12" type="ORF">PBRA_009639</name>
</gene>
<evidence type="ECO:0000256" key="8">
    <source>
        <dbReference type="ARBA" id="ARBA00022932"/>
    </source>
</evidence>
<name>A0A0G4IJJ1_PLABS</name>
<accession>A0A0G4IJJ1</accession>
<feature type="region of interest" description="Disordered" evidence="10">
    <location>
        <begin position="218"/>
        <end position="241"/>
    </location>
</feature>
<keyword evidence="5" id="KW-0460">Magnesium</keyword>
<evidence type="ECO:0000259" key="11">
    <source>
        <dbReference type="PROSITE" id="PS50994"/>
    </source>
</evidence>
<evidence type="ECO:0000256" key="10">
    <source>
        <dbReference type="SAM" id="MobiDB-lite"/>
    </source>
</evidence>
<dbReference type="EMBL" id="CDSF01000015">
    <property type="protein sequence ID" value="CEO95373.1"/>
    <property type="molecule type" value="Genomic_DNA"/>
</dbReference>
<keyword evidence="8" id="KW-0548">Nucleotidyltransferase</keyword>
<dbReference type="GO" id="GO:0046872">
    <property type="term" value="F:metal ion binding"/>
    <property type="evidence" value="ECO:0007669"/>
    <property type="project" value="UniProtKB-KW"/>
</dbReference>
<dbReference type="STRING" id="37360.A0A0G4IJJ1"/>
<dbReference type="GO" id="GO:0003887">
    <property type="term" value="F:DNA-directed DNA polymerase activity"/>
    <property type="evidence" value="ECO:0007669"/>
    <property type="project" value="UniProtKB-KW"/>
</dbReference>
<evidence type="ECO:0000256" key="9">
    <source>
        <dbReference type="ARBA" id="ARBA00023172"/>
    </source>
</evidence>
<keyword evidence="9" id="KW-0233">DNA recombination</keyword>
<dbReference type="SUPFAM" id="SSF53098">
    <property type="entry name" value="Ribonuclease H-like"/>
    <property type="match status" value="1"/>
</dbReference>
<keyword evidence="7" id="KW-0695">RNA-directed DNA polymerase</keyword>
<dbReference type="InterPro" id="IPR012337">
    <property type="entry name" value="RNaseH-like_sf"/>
</dbReference>
<dbReference type="PROSITE" id="PS50994">
    <property type="entry name" value="INTEGRASE"/>
    <property type="match status" value="1"/>
</dbReference>
<keyword evidence="6" id="KW-0229">DNA integration</keyword>
<evidence type="ECO:0000256" key="5">
    <source>
        <dbReference type="ARBA" id="ARBA00022842"/>
    </source>
</evidence>
<keyword evidence="8" id="KW-0808">Transferase</keyword>
<dbReference type="GO" id="GO:0003964">
    <property type="term" value="F:RNA-directed DNA polymerase activity"/>
    <property type="evidence" value="ECO:0007669"/>
    <property type="project" value="UniProtKB-KW"/>
</dbReference>
<reference evidence="12 13" key="1">
    <citation type="submission" date="2015-02" db="EMBL/GenBank/DDBJ databases">
        <authorList>
            <person name="Chooi Y.-H."/>
        </authorList>
    </citation>
    <scope>NUCLEOTIDE SEQUENCE [LARGE SCALE GENOMIC DNA]</scope>
    <source>
        <strain evidence="12">E3</strain>
    </source>
</reference>
<feature type="compositionally biased region" description="Low complexity" evidence="10">
    <location>
        <begin position="218"/>
        <end position="234"/>
    </location>
</feature>
<dbReference type="GO" id="GO:0004519">
    <property type="term" value="F:endonuclease activity"/>
    <property type="evidence" value="ECO:0007669"/>
    <property type="project" value="UniProtKB-KW"/>
</dbReference>
<dbReference type="PANTHER" id="PTHR42648:SF11">
    <property type="entry name" value="TRANSPOSON TY4-P GAG-POL POLYPROTEIN"/>
    <property type="match status" value="1"/>
</dbReference>
<evidence type="ECO:0000313" key="12">
    <source>
        <dbReference type="EMBL" id="CEO95373.1"/>
    </source>
</evidence>
<keyword evidence="2" id="KW-0479">Metal-binding</keyword>
<evidence type="ECO:0000256" key="2">
    <source>
        <dbReference type="ARBA" id="ARBA00022723"/>
    </source>
</evidence>
<dbReference type="OrthoDB" id="413361at2759"/>
<feature type="domain" description="Integrase catalytic" evidence="11">
    <location>
        <begin position="1"/>
        <end position="138"/>
    </location>
</feature>
<dbReference type="OMA" id="NTACHIR"/>
<dbReference type="GO" id="GO:0003676">
    <property type="term" value="F:nucleic acid binding"/>
    <property type="evidence" value="ECO:0007669"/>
    <property type="project" value="InterPro"/>
</dbReference>
<dbReference type="InterPro" id="IPR001584">
    <property type="entry name" value="Integrase_cat-core"/>
</dbReference>
<dbReference type="PANTHER" id="PTHR42648">
    <property type="entry name" value="TRANSPOSASE, PUTATIVE-RELATED"/>
    <property type="match status" value="1"/>
</dbReference>
<dbReference type="GO" id="GO:0016787">
    <property type="term" value="F:hydrolase activity"/>
    <property type="evidence" value="ECO:0007669"/>
    <property type="project" value="UniProtKB-KW"/>
</dbReference>
<keyword evidence="13" id="KW-1185">Reference proteome</keyword>
<dbReference type="InterPro" id="IPR057670">
    <property type="entry name" value="SH3_retrovirus"/>
</dbReference>
<organism evidence="12 13">
    <name type="scientific">Plasmodiophora brassicae</name>
    <name type="common">Clubroot disease agent</name>
    <dbReference type="NCBI Taxonomy" id="37360"/>
    <lineage>
        <taxon>Eukaryota</taxon>
        <taxon>Sar</taxon>
        <taxon>Rhizaria</taxon>
        <taxon>Endomyxa</taxon>
        <taxon>Phytomyxea</taxon>
        <taxon>Plasmodiophorida</taxon>
        <taxon>Plasmodiophoridae</taxon>
        <taxon>Plasmodiophora</taxon>
    </lineage>
</organism>
<sequence length="280" mass="30683">MLDDSTRYLTVYLLRRKSDALDVIKNYDARLRNQEGRGIGDFQTDGGGEFNSKACVLFYSTSGILHRKSVPYTPEQNGRAESVNYTLCCIELSIRCHAHMPDSTWPWSLSYSAVLYNIHPRSVLPGRRTSFEAARRARPDVSALRVYGCDAYAMRPHPPTKKPSKLEPRRVRAVFIGFTPGMKAWRFYDVDREDTFESTTAEFLENSFTFGFGRSASASSSSAPPSSPESSPAPNVDTIVPTPISSDAIMAPLPSTLASSIATAPPEQACAAAGCTGHVV</sequence>
<proteinExistence type="predicted"/>
<dbReference type="Proteomes" id="UP000039324">
    <property type="component" value="Unassembled WGS sequence"/>
</dbReference>
<dbReference type="AlphaFoldDB" id="A0A0G4IJJ1"/>
<protein>
    <recommendedName>
        <fullName evidence="11">Integrase catalytic domain-containing protein</fullName>
    </recommendedName>
</protein>
<dbReference type="Gene3D" id="3.30.420.10">
    <property type="entry name" value="Ribonuclease H-like superfamily/Ribonuclease H"/>
    <property type="match status" value="1"/>
</dbReference>
<evidence type="ECO:0000256" key="6">
    <source>
        <dbReference type="ARBA" id="ARBA00022908"/>
    </source>
</evidence>
<keyword evidence="8" id="KW-0239">DNA-directed DNA polymerase</keyword>
<evidence type="ECO:0000313" key="13">
    <source>
        <dbReference type="Proteomes" id="UP000039324"/>
    </source>
</evidence>
<keyword evidence="4" id="KW-0378">Hydrolase</keyword>